<reference evidence="2" key="2">
    <citation type="submission" date="2015-01" db="EMBL/GenBank/DDBJ databases">
        <title>Evolutionary Origins and Diversification of the Mycorrhizal Mutualists.</title>
        <authorList>
            <consortium name="DOE Joint Genome Institute"/>
            <consortium name="Mycorrhizal Genomics Consortium"/>
            <person name="Kohler A."/>
            <person name="Kuo A."/>
            <person name="Nagy L.G."/>
            <person name="Floudas D."/>
            <person name="Copeland A."/>
            <person name="Barry K.W."/>
            <person name="Cichocki N."/>
            <person name="Veneault-Fourrey C."/>
            <person name="LaButti K."/>
            <person name="Lindquist E.A."/>
            <person name="Lipzen A."/>
            <person name="Lundell T."/>
            <person name="Morin E."/>
            <person name="Murat C."/>
            <person name="Riley R."/>
            <person name="Ohm R."/>
            <person name="Sun H."/>
            <person name="Tunlid A."/>
            <person name="Henrissat B."/>
            <person name="Grigoriev I.V."/>
            <person name="Hibbett D.S."/>
            <person name="Martin F."/>
        </authorList>
    </citation>
    <scope>NUCLEOTIDE SEQUENCE [LARGE SCALE GENOMIC DNA]</scope>
    <source>
        <strain evidence="2">MAFF 305830</strain>
    </source>
</reference>
<dbReference type="Proteomes" id="UP000054097">
    <property type="component" value="Unassembled WGS sequence"/>
</dbReference>
<dbReference type="AlphaFoldDB" id="A0A0C3BPQ0"/>
<proteinExistence type="predicted"/>
<protein>
    <submittedName>
        <fullName evidence="1">Uncharacterized protein</fullName>
    </submittedName>
</protein>
<dbReference type="STRING" id="933852.A0A0C3BPQ0"/>
<dbReference type="HOGENOM" id="CLU_1409590_0_0_1"/>
<dbReference type="EMBL" id="KN824277">
    <property type="protein sequence ID" value="KIM34069.1"/>
    <property type="molecule type" value="Genomic_DNA"/>
</dbReference>
<gene>
    <name evidence="1" type="ORF">M408DRAFT_325590</name>
</gene>
<organism evidence="1 2">
    <name type="scientific">Serendipita vermifera MAFF 305830</name>
    <dbReference type="NCBI Taxonomy" id="933852"/>
    <lineage>
        <taxon>Eukaryota</taxon>
        <taxon>Fungi</taxon>
        <taxon>Dikarya</taxon>
        <taxon>Basidiomycota</taxon>
        <taxon>Agaricomycotina</taxon>
        <taxon>Agaricomycetes</taxon>
        <taxon>Sebacinales</taxon>
        <taxon>Serendipitaceae</taxon>
        <taxon>Serendipita</taxon>
    </lineage>
</organism>
<reference evidence="1 2" key="1">
    <citation type="submission" date="2014-04" db="EMBL/GenBank/DDBJ databases">
        <authorList>
            <consortium name="DOE Joint Genome Institute"/>
            <person name="Kuo A."/>
            <person name="Zuccaro A."/>
            <person name="Kohler A."/>
            <person name="Nagy L.G."/>
            <person name="Floudas D."/>
            <person name="Copeland A."/>
            <person name="Barry K.W."/>
            <person name="Cichocki N."/>
            <person name="Veneault-Fourrey C."/>
            <person name="LaButti K."/>
            <person name="Lindquist E.A."/>
            <person name="Lipzen A."/>
            <person name="Lundell T."/>
            <person name="Morin E."/>
            <person name="Murat C."/>
            <person name="Sun H."/>
            <person name="Tunlid A."/>
            <person name="Henrissat B."/>
            <person name="Grigoriev I.V."/>
            <person name="Hibbett D.S."/>
            <person name="Martin F."/>
            <person name="Nordberg H.P."/>
            <person name="Cantor M.N."/>
            <person name="Hua S.X."/>
        </authorList>
    </citation>
    <scope>NUCLEOTIDE SEQUENCE [LARGE SCALE GENOMIC DNA]</scope>
    <source>
        <strain evidence="1 2">MAFF 305830</strain>
    </source>
</reference>
<sequence>MDFLTEEDLEKMGIYPTLAIKILTGANGSLPPGLDLSFVGDKLVWHRNDTEPRILFASALDVALRAMAEAQDVERDEKDKLMLGDIFSSQQSNFSNEKFVKSLVEAVAHNPQKVKVCIHTVEDCGMVTVRKSKYSPSHQMDHTCSRDKKSNKDEYQFLEVSKFVGLPYVVQRFCVYMALVENKKDFKKILMWA</sequence>
<keyword evidence="2" id="KW-1185">Reference proteome</keyword>
<accession>A0A0C3BPQ0</accession>
<name>A0A0C3BPQ0_SERVB</name>
<evidence type="ECO:0000313" key="1">
    <source>
        <dbReference type="EMBL" id="KIM34069.1"/>
    </source>
</evidence>
<evidence type="ECO:0000313" key="2">
    <source>
        <dbReference type="Proteomes" id="UP000054097"/>
    </source>
</evidence>